<accession>A0A562SIW9</accession>
<reference evidence="1 2" key="1">
    <citation type="submission" date="2019-07" db="EMBL/GenBank/DDBJ databases">
        <title>Genomic Encyclopedia of Archaeal and Bacterial Type Strains, Phase II (KMG-II): from individual species to whole genera.</title>
        <authorList>
            <person name="Goeker M."/>
        </authorList>
    </citation>
    <scope>NUCLEOTIDE SEQUENCE [LARGE SCALE GENOMIC DNA]</scope>
    <source>
        <strain evidence="1 2">ATCC BAA-252</strain>
    </source>
</reference>
<comment type="caution">
    <text evidence="1">The sequence shown here is derived from an EMBL/GenBank/DDBJ whole genome shotgun (WGS) entry which is preliminary data.</text>
</comment>
<gene>
    <name evidence="1" type="ORF">JM93_03920</name>
</gene>
<dbReference type="PANTHER" id="PTHR39166:SF1">
    <property type="entry name" value="BLL1166 PROTEIN"/>
    <property type="match status" value="1"/>
</dbReference>
<dbReference type="Proteomes" id="UP000320593">
    <property type="component" value="Unassembled WGS sequence"/>
</dbReference>
<dbReference type="InterPro" id="IPR009267">
    <property type="entry name" value="NTP_transf_6"/>
</dbReference>
<sequence>MMNFSQCRESGLISDLQRIVLSTPHLMNILKILRELDLPDAWLVSGAIYQTVWNRLTARSPMNGIKDFDVIYFDSCDLSYEAEDRVIQRVRAALPDLADRLEIKNQARVHFWFEQRFGHPYPQLETSLQSLENYASKTHAVAVRLTKMGTLDIQAPFGLQDIFALRLTPNTRLANEKTYREKAARMTRVWPELTVIPWPETASKQVAAKPLPVQN</sequence>
<dbReference type="Pfam" id="PF06042">
    <property type="entry name" value="NTP_transf_6"/>
    <property type="match status" value="1"/>
</dbReference>
<dbReference type="OrthoDB" id="9805247at2"/>
<proteinExistence type="predicted"/>
<evidence type="ECO:0000313" key="2">
    <source>
        <dbReference type="Proteomes" id="UP000320593"/>
    </source>
</evidence>
<dbReference type="AlphaFoldDB" id="A0A562SIW9"/>
<dbReference type="EMBL" id="VLLF01000011">
    <property type="protein sequence ID" value="TWI80706.1"/>
    <property type="molecule type" value="Genomic_DNA"/>
</dbReference>
<dbReference type="PANTHER" id="PTHR39166">
    <property type="entry name" value="BLL1166 PROTEIN"/>
    <property type="match status" value="1"/>
</dbReference>
<organism evidence="1 2">
    <name type="scientific">Roseibium hamelinense</name>
    <dbReference type="NCBI Taxonomy" id="150831"/>
    <lineage>
        <taxon>Bacteria</taxon>
        <taxon>Pseudomonadati</taxon>
        <taxon>Pseudomonadota</taxon>
        <taxon>Alphaproteobacteria</taxon>
        <taxon>Hyphomicrobiales</taxon>
        <taxon>Stappiaceae</taxon>
        <taxon>Roseibium</taxon>
    </lineage>
</organism>
<name>A0A562SIW9_9HYPH</name>
<evidence type="ECO:0000313" key="1">
    <source>
        <dbReference type="EMBL" id="TWI80706.1"/>
    </source>
</evidence>
<protein>
    <recommendedName>
        <fullName evidence="3">Nucleotidyltransferase family protein</fullName>
    </recommendedName>
</protein>
<evidence type="ECO:0008006" key="3">
    <source>
        <dbReference type="Google" id="ProtNLM"/>
    </source>
</evidence>
<keyword evidence="2" id="KW-1185">Reference proteome</keyword>